<name>A0A316EBP0_9BACT</name>
<keyword evidence="2" id="KW-1185">Reference proteome</keyword>
<comment type="caution">
    <text evidence="1">The sequence shown here is derived from an EMBL/GenBank/DDBJ whole genome shotgun (WGS) entry which is preliminary data.</text>
</comment>
<dbReference type="RefSeq" id="WP_109742573.1">
    <property type="nucleotide sequence ID" value="NZ_QGGO01000008.1"/>
</dbReference>
<evidence type="ECO:0000313" key="1">
    <source>
        <dbReference type="EMBL" id="PWK26998.1"/>
    </source>
</evidence>
<organism evidence="1 2">
    <name type="scientific">Arcicella aurantiaca</name>
    <dbReference type="NCBI Taxonomy" id="591202"/>
    <lineage>
        <taxon>Bacteria</taxon>
        <taxon>Pseudomonadati</taxon>
        <taxon>Bacteroidota</taxon>
        <taxon>Cytophagia</taxon>
        <taxon>Cytophagales</taxon>
        <taxon>Flectobacillaceae</taxon>
        <taxon>Arcicella</taxon>
    </lineage>
</organism>
<dbReference type="AlphaFoldDB" id="A0A316EBP0"/>
<accession>A0A316EBP0</accession>
<reference evidence="1 2" key="1">
    <citation type="submission" date="2018-05" db="EMBL/GenBank/DDBJ databases">
        <title>Genomic Encyclopedia of Archaeal and Bacterial Type Strains, Phase II (KMG-II): from individual species to whole genera.</title>
        <authorList>
            <person name="Goeker M."/>
        </authorList>
    </citation>
    <scope>NUCLEOTIDE SEQUENCE [LARGE SCALE GENOMIC DNA]</scope>
    <source>
        <strain evidence="1 2">DSM 22214</strain>
    </source>
</reference>
<gene>
    <name evidence="1" type="ORF">LV89_01810</name>
</gene>
<protein>
    <submittedName>
        <fullName evidence="1">Uncharacterized protein</fullName>
    </submittedName>
</protein>
<proteinExistence type="predicted"/>
<sequence length="228" mass="25866">MTPISQPIDEPKTESLSVKVTKSTKIEFEAEARNMGLDNSKYLLLFVDSRHELIKLLQEGGIRLDLDEELEVQLAALAEHRGTSLIELIEAICLEHIGNKRDMLEVINASKNYNNVNPFQSIDLQRDTQVNGNVNGSVNGRIPTNTQENTERVNATKRIDELANQILFTLKISSVLVNVSNLINYVINERRTFSNFSRDELEQVVFEGLTDFDIQFIKELGRISNHNP</sequence>
<dbReference type="Proteomes" id="UP000245489">
    <property type="component" value="Unassembled WGS sequence"/>
</dbReference>
<dbReference type="EMBL" id="QGGO01000008">
    <property type="protein sequence ID" value="PWK26998.1"/>
    <property type="molecule type" value="Genomic_DNA"/>
</dbReference>
<evidence type="ECO:0000313" key="2">
    <source>
        <dbReference type="Proteomes" id="UP000245489"/>
    </source>
</evidence>